<organismHost>
    <name type="scientific">Ornithodoros</name>
    <name type="common">relapsing fever ticks</name>
    <dbReference type="NCBI Taxonomy" id="6937"/>
</organismHost>
<organismHost>
    <name type="scientific">Ornithodoros moubata</name>
    <name type="common">Soft tick</name>
    <name type="synonym">Argasid tick</name>
    <dbReference type="NCBI Taxonomy" id="6938"/>
</organismHost>
<name>A0A6G7KU58_ASF</name>
<organismHost>
    <name type="scientific">Sus scrofa</name>
    <name type="common">Pig</name>
    <dbReference type="NCBI Taxonomy" id="9823"/>
</organismHost>
<evidence type="ECO:0000313" key="1">
    <source>
        <dbReference type="EMBL" id="QII88790.1"/>
    </source>
</evidence>
<proteinExistence type="predicted"/>
<organismHost>
    <name type="scientific">Phacochoerus africanus</name>
    <name type="common">Warthog</name>
    <dbReference type="NCBI Taxonomy" id="41426"/>
</organismHost>
<organismHost>
    <name type="scientific">Potamochoerus larvatus</name>
    <name type="common">Bushpig</name>
    <dbReference type="NCBI Taxonomy" id="273792"/>
</organismHost>
<reference evidence="1" key="1">
    <citation type="submission" date="2019-11" db="EMBL/GenBank/DDBJ databases">
        <authorList>
            <person name="Ndlovu S.S."/>
            <person name="Carulei O."/>
        </authorList>
    </citation>
    <scope>NUCLEOTIDE SEQUENCE [LARGE SCALE GENOMIC DNA]</scope>
    <source>
        <strain evidence="1">RSA_W1_1999</strain>
    </source>
</reference>
<dbReference type="EMBL" id="MN641876">
    <property type="protein sequence ID" value="QII88790.1"/>
    <property type="molecule type" value="Genomic_DNA"/>
</dbReference>
<protein>
    <submittedName>
        <fullName evidence="1">PD205R</fullName>
    </submittedName>
</protein>
<gene>
    <name evidence="1" type="primary">D205R</name>
</gene>
<sequence>MSYVHPKYPNTNDSGSKTLQPCFFRIYSLSLLYICYSRSSVYNVYYHVNYCTTACQNTGFCPHVVSYLDCNSSIRTIPQKIPKIYEKLASPGYREKAYFIIQPSKGLRNTSMGNPYGYAEGRRVGPYLCHTGVCRRNRDYPRILPDSPRVYKIYVILCRYNRIYAHLLPCNVMYVVGGTQYVSFFTIRKPDCRNFYNFLAKYGGCTFYYQTPVIIPGAYHRACIYFYYKLFTIYALRCRIRMPH</sequence>
<organism evidence="1">
    <name type="scientific">African swine fever virus</name>
    <name type="common">ASFV</name>
    <dbReference type="NCBI Taxonomy" id="10497"/>
    <lineage>
        <taxon>Viruses</taxon>
        <taxon>Varidnaviria</taxon>
        <taxon>Bamfordvirae</taxon>
        <taxon>Nucleocytoviricota</taxon>
        <taxon>Pokkesviricetes</taxon>
        <taxon>Asfuvirales</taxon>
        <taxon>Asfarviridae</taxon>
        <taxon>Asfivirus</taxon>
        <taxon>Asfivirus haemorrhagiae</taxon>
    </lineage>
</organism>
<accession>A0A6G7KU58</accession>
<organismHost>
    <name type="scientific">Phacochoerus aethiopicus</name>
    <name type="common">Warthog</name>
    <dbReference type="NCBI Taxonomy" id="85517"/>
</organismHost>